<evidence type="ECO:0000256" key="4">
    <source>
        <dbReference type="ARBA" id="ARBA00022723"/>
    </source>
</evidence>
<evidence type="ECO:0000259" key="10">
    <source>
        <dbReference type="SMART" id="SM00892"/>
    </source>
</evidence>
<evidence type="ECO:0000313" key="11">
    <source>
        <dbReference type="EMBL" id="MFC5290348.1"/>
    </source>
</evidence>
<dbReference type="InterPro" id="IPR044929">
    <property type="entry name" value="DNA/RNA_non-sp_Endonuclease_sf"/>
</dbReference>
<keyword evidence="5 11" id="KW-0255">Endonuclease</keyword>
<evidence type="ECO:0000256" key="8">
    <source>
        <dbReference type="SAM" id="MobiDB-lite"/>
    </source>
</evidence>
<dbReference type="Pfam" id="PF01223">
    <property type="entry name" value="Endonuclease_NS"/>
    <property type="match status" value="1"/>
</dbReference>
<dbReference type="SUPFAM" id="SSF54060">
    <property type="entry name" value="His-Me finger endonucleases"/>
    <property type="match status" value="1"/>
</dbReference>
<dbReference type="InterPro" id="IPR020821">
    <property type="entry name" value="ENPP1-3/EXOG-like_nuc-like"/>
</dbReference>
<gene>
    <name evidence="11" type="ORF">ACFPM7_25125</name>
</gene>
<proteinExistence type="inferred from homology"/>
<evidence type="ECO:0000256" key="3">
    <source>
        <dbReference type="ARBA" id="ARBA00022722"/>
    </source>
</evidence>
<dbReference type="SUPFAM" id="SSF50494">
    <property type="entry name" value="Trypsin-like serine proteases"/>
    <property type="match status" value="1"/>
</dbReference>
<dbReference type="InterPro" id="IPR044925">
    <property type="entry name" value="His-Me_finger_sf"/>
</dbReference>
<dbReference type="Gene3D" id="3.40.570.10">
    <property type="entry name" value="Extracellular Endonuclease, subunit A"/>
    <property type="match status" value="1"/>
</dbReference>
<feature type="domain" description="ENPP1-3/EXOG-like endonuclease/phosphodiesterase" evidence="9">
    <location>
        <begin position="378"/>
        <end position="585"/>
    </location>
</feature>
<dbReference type="InterPro" id="IPR018524">
    <property type="entry name" value="DNA/RNA_endonuclease_AS"/>
</dbReference>
<keyword evidence="3" id="KW-0540">Nuclease</keyword>
<feature type="domain" description="DNA/RNA non-specific endonuclease/pyrophosphatase/phosphodiesterase" evidence="10">
    <location>
        <begin position="377"/>
        <end position="585"/>
    </location>
</feature>
<evidence type="ECO:0000313" key="12">
    <source>
        <dbReference type="Proteomes" id="UP001596157"/>
    </source>
</evidence>
<evidence type="ECO:0000256" key="5">
    <source>
        <dbReference type="ARBA" id="ARBA00022759"/>
    </source>
</evidence>
<sequence length="611" mass="64593">MSAKKKTPDPDLSAALRSFVRLRGSSYLRDPNVTSIGIGHKVRGGKRTTELCVQFTVGTKAAPEALGGLDTAPLPESVEVAGVAVPTDVIERTYRPAIRVVEAESPDPRTARVDPVRPGVSVGHPTITCGTAGAVVYDRETGEPYLLSNWHVLHGAGGALGDTVVQPGAHDDNRTALNALGTLVRSHLGVAGDCAVVSVSGRGLDPSVLDLDVVPTDLGDPELGDKVVKSGRTTAVTHGVVRRVDVLARLDYGDGVGIREIGGIEIGPDPARRAADGEISRGGDSGSAWLAKSGGRPSGVLAGLHFAGEGTGDPDEHALACLPKSVFDKLGITLTRPEGAEAAAVGYDPGFLGVDVAVPALDPAADAVELDGSTTIDYTHFSLALSAQRRFAFWVAWNIDGAGLLKLPRTGIPFTKDPRLPADAQHGDELYRGNRLDRGHLARRADLLWGSREEADRANRDSFFFTNITPQLDAFNQAARDGLWGRLEDALYEDVEVDDLRVSVIAGPVFGEDDRVYRGVAVPREFWKVIAYAVDGAPHAAAFVLTQNLDRLETLDLDEFAVYQVPVAAVGERTGLRFPAALTDADTAPTGPEAAGPPRPLTGQADITWSR</sequence>
<dbReference type="EMBL" id="JBHSKF010000016">
    <property type="protein sequence ID" value="MFC5290348.1"/>
    <property type="molecule type" value="Genomic_DNA"/>
</dbReference>
<accession>A0ABW0ESE9</accession>
<evidence type="ECO:0000259" key="9">
    <source>
        <dbReference type="SMART" id="SM00477"/>
    </source>
</evidence>
<dbReference type="InterPro" id="IPR040255">
    <property type="entry name" value="Non-specific_endonuclease"/>
</dbReference>
<keyword evidence="6" id="KW-0378">Hydrolase</keyword>
<evidence type="ECO:0000256" key="1">
    <source>
        <dbReference type="ARBA" id="ARBA00001946"/>
    </source>
</evidence>
<organism evidence="11 12">
    <name type="scientific">Actinokineospora guangxiensis</name>
    <dbReference type="NCBI Taxonomy" id="1490288"/>
    <lineage>
        <taxon>Bacteria</taxon>
        <taxon>Bacillati</taxon>
        <taxon>Actinomycetota</taxon>
        <taxon>Actinomycetes</taxon>
        <taxon>Pseudonocardiales</taxon>
        <taxon>Pseudonocardiaceae</taxon>
        <taxon>Actinokineospora</taxon>
    </lineage>
</organism>
<keyword evidence="4" id="KW-0479">Metal-binding</keyword>
<keyword evidence="12" id="KW-1185">Reference proteome</keyword>
<evidence type="ECO:0000256" key="2">
    <source>
        <dbReference type="ARBA" id="ARBA00010052"/>
    </source>
</evidence>
<keyword evidence="7" id="KW-0460">Magnesium</keyword>
<dbReference type="Proteomes" id="UP001596157">
    <property type="component" value="Unassembled WGS sequence"/>
</dbReference>
<feature type="region of interest" description="Disordered" evidence="8">
    <location>
        <begin position="584"/>
        <end position="611"/>
    </location>
</feature>
<dbReference type="InterPro" id="IPR001604">
    <property type="entry name" value="Endo_G_ENPP1-like_dom"/>
</dbReference>
<comment type="cofactor">
    <cofactor evidence="1">
        <name>Mg(2+)</name>
        <dbReference type="ChEBI" id="CHEBI:18420"/>
    </cofactor>
</comment>
<evidence type="ECO:0000256" key="7">
    <source>
        <dbReference type="ARBA" id="ARBA00022842"/>
    </source>
</evidence>
<dbReference type="PANTHER" id="PTHR13966:SF5">
    <property type="entry name" value="ENDONUCLEASE G, MITOCHONDRIAL"/>
    <property type="match status" value="1"/>
</dbReference>
<dbReference type="PANTHER" id="PTHR13966">
    <property type="entry name" value="ENDONUCLEASE RELATED"/>
    <property type="match status" value="1"/>
</dbReference>
<dbReference type="SMART" id="SM00892">
    <property type="entry name" value="Endonuclease_NS"/>
    <property type="match status" value="1"/>
</dbReference>
<comment type="caution">
    <text evidence="11">The sequence shown here is derived from an EMBL/GenBank/DDBJ whole genome shotgun (WGS) entry which is preliminary data.</text>
</comment>
<reference evidence="12" key="1">
    <citation type="journal article" date="2019" name="Int. J. Syst. Evol. Microbiol.">
        <title>The Global Catalogue of Microorganisms (GCM) 10K type strain sequencing project: providing services to taxonomists for standard genome sequencing and annotation.</title>
        <authorList>
            <consortium name="The Broad Institute Genomics Platform"/>
            <consortium name="The Broad Institute Genome Sequencing Center for Infectious Disease"/>
            <person name="Wu L."/>
            <person name="Ma J."/>
        </authorList>
    </citation>
    <scope>NUCLEOTIDE SEQUENCE [LARGE SCALE GENOMIC DNA]</scope>
    <source>
        <strain evidence="12">CCUG 59778</strain>
    </source>
</reference>
<dbReference type="InterPro" id="IPR009003">
    <property type="entry name" value="Peptidase_S1_PA"/>
</dbReference>
<dbReference type="PROSITE" id="PS01070">
    <property type="entry name" value="NUCLEASE_NON_SPEC"/>
    <property type="match status" value="1"/>
</dbReference>
<dbReference type="RefSeq" id="WP_378250238.1">
    <property type="nucleotide sequence ID" value="NZ_JBHSKF010000016.1"/>
</dbReference>
<dbReference type="CDD" id="cd00091">
    <property type="entry name" value="NUC"/>
    <property type="match status" value="1"/>
</dbReference>
<dbReference type="SMART" id="SM00477">
    <property type="entry name" value="NUC"/>
    <property type="match status" value="1"/>
</dbReference>
<feature type="compositionally biased region" description="Low complexity" evidence="8">
    <location>
        <begin position="584"/>
        <end position="594"/>
    </location>
</feature>
<comment type="similarity">
    <text evidence="2">Belongs to the DNA/RNA non-specific endonuclease family.</text>
</comment>
<evidence type="ECO:0000256" key="6">
    <source>
        <dbReference type="ARBA" id="ARBA00022801"/>
    </source>
</evidence>
<name>A0ABW0ESE9_9PSEU</name>
<dbReference type="GO" id="GO:0004519">
    <property type="term" value="F:endonuclease activity"/>
    <property type="evidence" value="ECO:0007669"/>
    <property type="project" value="UniProtKB-KW"/>
</dbReference>
<protein>
    <submittedName>
        <fullName evidence="11">DNA/RNA non-specific endonuclease</fullName>
    </submittedName>
</protein>